<dbReference type="InterPro" id="IPR026960">
    <property type="entry name" value="RVT-Znf"/>
</dbReference>
<evidence type="ECO:0000313" key="2">
    <source>
        <dbReference type="EnsemblPlants" id="QL03p056449:mrna"/>
    </source>
</evidence>
<dbReference type="EMBL" id="LRBV02000003">
    <property type="status" value="NOT_ANNOTATED_CDS"/>
    <property type="molecule type" value="Genomic_DNA"/>
</dbReference>
<sequence>MLLCMEEYLASSGGDREGYNLAVSRVCDLFCTNTKTWDPSKLAATFYPWEAEMVSRVQVSEACDEDLLVWPFTTDGSYCVRSTYHFLALEEWNTNPSSSTMIEQKCLWKKLWKIWSPNKIHHFMWRTAKDFLSMKQNLCAQHVPINETCDQCGEQRETLLRSLWLCD</sequence>
<dbReference type="Proteomes" id="UP000594261">
    <property type="component" value="Chromosome 3"/>
</dbReference>
<reference evidence="2" key="2">
    <citation type="submission" date="2021-01" db="UniProtKB">
        <authorList>
            <consortium name="EnsemblPlants"/>
        </authorList>
    </citation>
    <scope>IDENTIFICATION</scope>
</reference>
<dbReference type="Pfam" id="PF13966">
    <property type="entry name" value="zf-RVT"/>
    <property type="match status" value="1"/>
</dbReference>
<reference evidence="2 3" key="1">
    <citation type="journal article" date="2016" name="G3 (Bethesda)">
        <title>First Draft Assembly and Annotation of the Genome of a California Endemic Oak Quercus lobata Nee (Fagaceae).</title>
        <authorList>
            <person name="Sork V.L."/>
            <person name="Fitz-Gibbon S.T."/>
            <person name="Puiu D."/>
            <person name="Crepeau M."/>
            <person name="Gugger P.F."/>
            <person name="Sherman R."/>
            <person name="Stevens K."/>
            <person name="Langley C.H."/>
            <person name="Pellegrini M."/>
            <person name="Salzberg S.L."/>
        </authorList>
    </citation>
    <scope>NUCLEOTIDE SEQUENCE [LARGE SCALE GENOMIC DNA]</scope>
    <source>
        <strain evidence="2 3">cv. SW786</strain>
    </source>
</reference>
<dbReference type="EnsemblPlants" id="QL03p056449:mrna">
    <property type="protein sequence ID" value="QL03p056449:mrna"/>
    <property type="gene ID" value="QL03p056449"/>
</dbReference>
<dbReference type="OMA" id="PINETCD"/>
<organism evidence="2 3">
    <name type="scientific">Quercus lobata</name>
    <name type="common">Valley oak</name>
    <dbReference type="NCBI Taxonomy" id="97700"/>
    <lineage>
        <taxon>Eukaryota</taxon>
        <taxon>Viridiplantae</taxon>
        <taxon>Streptophyta</taxon>
        <taxon>Embryophyta</taxon>
        <taxon>Tracheophyta</taxon>
        <taxon>Spermatophyta</taxon>
        <taxon>Magnoliopsida</taxon>
        <taxon>eudicotyledons</taxon>
        <taxon>Gunneridae</taxon>
        <taxon>Pentapetalae</taxon>
        <taxon>rosids</taxon>
        <taxon>fabids</taxon>
        <taxon>Fagales</taxon>
        <taxon>Fagaceae</taxon>
        <taxon>Quercus</taxon>
    </lineage>
</organism>
<protein>
    <recommendedName>
        <fullName evidence="1">Reverse transcriptase zinc-binding domain-containing protein</fullName>
    </recommendedName>
</protein>
<proteinExistence type="predicted"/>
<evidence type="ECO:0000313" key="3">
    <source>
        <dbReference type="Proteomes" id="UP000594261"/>
    </source>
</evidence>
<evidence type="ECO:0000259" key="1">
    <source>
        <dbReference type="Pfam" id="PF13966"/>
    </source>
</evidence>
<keyword evidence="3" id="KW-1185">Reference proteome</keyword>
<dbReference type="InParanoid" id="A0A7N2L8W6"/>
<name>A0A7N2L8W6_QUELO</name>
<dbReference type="Gramene" id="QL03p056449:mrna">
    <property type="protein sequence ID" value="QL03p056449:mrna"/>
    <property type="gene ID" value="QL03p056449"/>
</dbReference>
<feature type="domain" description="Reverse transcriptase zinc-binding" evidence="1">
    <location>
        <begin position="103"/>
        <end position="163"/>
    </location>
</feature>
<dbReference type="AlphaFoldDB" id="A0A7N2L8W6"/>
<accession>A0A7N2L8W6</accession>